<evidence type="ECO:0000256" key="10">
    <source>
        <dbReference type="ARBA" id="ARBA00022989"/>
    </source>
</evidence>
<evidence type="ECO:0000256" key="9">
    <source>
        <dbReference type="ARBA" id="ARBA00022968"/>
    </source>
</evidence>
<dbReference type="GO" id="GO:0010753">
    <property type="term" value="P:positive regulation of cGMP-mediated signaling"/>
    <property type="evidence" value="ECO:0007669"/>
    <property type="project" value="TreeGrafter"/>
</dbReference>
<dbReference type="Pfam" id="PF06522">
    <property type="entry name" value="B12D"/>
    <property type="match status" value="1"/>
</dbReference>
<dbReference type="Proteomes" id="UP001356427">
    <property type="component" value="Unassembled WGS sequence"/>
</dbReference>
<keyword evidence="10 17" id="KW-1133">Transmembrane helix</keyword>
<feature type="coiled-coil region" evidence="15">
    <location>
        <begin position="234"/>
        <end position="268"/>
    </location>
</feature>
<feature type="compositionally biased region" description="Basic residues" evidence="16">
    <location>
        <begin position="753"/>
        <end position="762"/>
    </location>
</feature>
<keyword evidence="9" id="KW-0735">Signal-anchor</keyword>
<dbReference type="Pfam" id="PF15388">
    <property type="entry name" value="FAM117"/>
    <property type="match status" value="1"/>
</dbReference>
<dbReference type="Pfam" id="PF08449">
    <property type="entry name" value="UAA"/>
    <property type="match status" value="2"/>
</dbReference>
<feature type="compositionally biased region" description="Polar residues" evidence="16">
    <location>
        <begin position="334"/>
        <end position="349"/>
    </location>
</feature>
<feature type="transmembrane region" description="Helical" evidence="17">
    <location>
        <begin position="1154"/>
        <end position="1171"/>
    </location>
</feature>
<proteinExistence type="inferred from homology"/>
<dbReference type="SMART" id="SM00593">
    <property type="entry name" value="RUN"/>
    <property type="match status" value="1"/>
</dbReference>
<comment type="similarity">
    <text evidence="3">Belongs to the nucleotide-sugar transporter family. SLC35B subfamily.</text>
</comment>
<evidence type="ECO:0000313" key="19">
    <source>
        <dbReference type="EMBL" id="KAK6312055.1"/>
    </source>
</evidence>
<evidence type="ECO:0000256" key="4">
    <source>
        <dbReference type="ARBA" id="ARBA00022448"/>
    </source>
</evidence>
<keyword evidence="11 15" id="KW-0175">Coiled coil</keyword>
<protein>
    <recommendedName>
        <fullName evidence="14">RUN domain-containing protein 3A</fullName>
    </recommendedName>
</protein>
<keyword evidence="12 17" id="KW-0472">Membrane</keyword>
<dbReference type="InterPro" id="IPR010530">
    <property type="entry name" value="B12D"/>
</dbReference>
<dbReference type="FunFam" id="1.20.58.900:FF:000005">
    <property type="entry name" value="RUN domain-containing protein 3A isoform X1"/>
    <property type="match status" value="1"/>
</dbReference>
<feature type="transmembrane region" description="Helical" evidence="17">
    <location>
        <begin position="1064"/>
        <end position="1088"/>
    </location>
</feature>
<evidence type="ECO:0000256" key="12">
    <source>
        <dbReference type="ARBA" id="ARBA00023136"/>
    </source>
</evidence>
<dbReference type="InterPro" id="IPR004012">
    <property type="entry name" value="Run_dom"/>
</dbReference>
<evidence type="ECO:0000256" key="1">
    <source>
        <dbReference type="ARBA" id="ARBA00004141"/>
    </source>
</evidence>
<keyword evidence="20" id="KW-1185">Reference proteome</keyword>
<evidence type="ECO:0000256" key="3">
    <source>
        <dbReference type="ARBA" id="ARBA00010694"/>
    </source>
</evidence>
<dbReference type="SUPFAM" id="SSF103481">
    <property type="entry name" value="Multidrug resistance efflux transporter EmrE"/>
    <property type="match status" value="1"/>
</dbReference>
<feature type="compositionally biased region" description="Basic residues" evidence="16">
    <location>
        <begin position="777"/>
        <end position="787"/>
    </location>
</feature>
<accession>A0AAN8LTN8</accession>
<evidence type="ECO:0000256" key="15">
    <source>
        <dbReference type="SAM" id="Coils"/>
    </source>
</evidence>
<dbReference type="InterPro" id="IPR047340">
    <property type="entry name" value="RUNDC3A_B"/>
</dbReference>
<dbReference type="PANTHER" id="PTHR46251:SF4">
    <property type="entry name" value="RUN DOMAIN-CONTAINING PROTEIN 3A"/>
    <property type="match status" value="1"/>
</dbReference>
<keyword evidence="7" id="KW-0808">Transferase</keyword>
<dbReference type="Pfam" id="PF02434">
    <property type="entry name" value="Fringe"/>
    <property type="match status" value="1"/>
</dbReference>
<evidence type="ECO:0000256" key="17">
    <source>
        <dbReference type="SAM" id="Phobius"/>
    </source>
</evidence>
<feature type="compositionally biased region" description="Polar residues" evidence="16">
    <location>
        <begin position="737"/>
        <end position="747"/>
    </location>
</feature>
<evidence type="ECO:0000256" key="6">
    <source>
        <dbReference type="ARBA" id="ARBA00022676"/>
    </source>
</evidence>
<keyword evidence="5" id="KW-0597">Phosphoprotein</keyword>
<feature type="transmembrane region" description="Helical" evidence="17">
    <location>
        <begin position="1225"/>
        <end position="1251"/>
    </location>
</feature>
<dbReference type="GO" id="GO:0055085">
    <property type="term" value="P:transmembrane transport"/>
    <property type="evidence" value="ECO:0007669"/>
    <property type="project" value="InterPro"/>
</dbReference>
<gene>
    <name evidence="19" type="ORF">J4Q44_G00177190</name>
</gene>
<feature type="region of interest" description="Disordered" evidence="16">
    <location>
        <begin position="848"/>
        <end position="895"/>
    </location>
</feature>
<evidence type="ECO:0000256" key="2">
    <source>
        <dbReference type="ARBA" id="ARBA00004606"/>
    </source>
</evidence>
<dbReference type="Gene3D" id="1.20.58.900">
    <property type="match status" value="1"/>
</dbReference>
<evidence type="ECO:0000313" key="20">
    <source>
        <dbReference type="Proteomes" id="UP001356427"/>
    </source>
</evidence>
<sequence>MSRFSVKTLLEKYTAEPIDDSSEEFVNFAAILEHILSHRFKGPGSWFSSDGQRSFWDYIRLACSKVQNNCIASIENIENISTSRAKGRAWIRVALMEKRLSEYVATALRDTRTTRRFYDDGAIMLREEATVLTGMLIGLSAIDFSFCLKGEALDGKSPAVIDFTPYLKFTQSYDYLSDEDDRCSVDSSASDESVPEHPYIPLVTDEESWRNKCRKMEQRFKIVYAQKGYLEELVRLRESQLKNVETENKKLSARLEELSVQSLQEKKELESIVLELQAQITALIPCDSSHLTKDLSIPLVNQWHSIRGYNNHGDVKLFRRRSFHSLEQLSADVSLNSDSQKTDGQQNGDTGKDYTPSMLGLCGSLASLPSCNSMSSLKSSRELMIMSKPTSKPSRLSDFMFCAGFVLGFCLCFMAIAYYRAYQISQGTVPLPSRTSSLLGELPSVHHSAVATNASVLSPLPPSPTPSSSGRLLCWVLTSPKTLWTKAKHIVNTWGPRCDTLLFMSSKPDLLFPGTVLALATEEGRDKLYNKTMAAFNLLHDGYLDKADWFLKADDDTYVIVENLRLLLSRFSPDRPVVSGQTALHHGTCTQSTSAEDLQLGFCLQKLGVPAGDSRDHQHSETFHPLWLGNLLCPKDILPKWFYQYNYYPSKVGPDCCSNSSVSFHYVRPVRMYMLDYFLYHLSPVGGHSPKLGDRNKSRPPKPTIRRTLSLDTIVGPYLQGRWPKEGESQGVTCVNDKATQTPSSWAEETRGRRSVGGHKRSASWGSAEHLREVAKLRHQLQKRSRHAPPSGGYERPHHPLPGGHAPGATQTVPLSRLAPRLRRSVEGLNLELEGVFVSETPEDQHKILDVPDGHRAPVPAQRCSSGTQSEPSPASFDPALLSPSESPCALNPALLSPSQSPYPIGEPDPVDCETMCPSPSPVVLDPFLLQPSSSSPRPNKTYSFQREPPEGCERVRVVCEEAISPCQREPLLQVSCPDPNKVNFTPHGGSAFCPVSLLKPLLPSMDLLFRGLSVSPVTGCSGQGSAPYQTVGHSVGGYMSGPLQDSTTITRGQYGEGEKKEKFVYATTLVFIQCIINAGFAKILIQFFEGSRPDHTKSWLYGVCSLSYLGAMVSSNSALQYVNYPTQVLGKSCKPIPVMILGVFVLRKKYPLAKYLCVLLIVSGVALFLYKPNKSVTSTESAFGFGEILLLLSLTMDGLTGVAQDHMRSLFQTSANHMMLNINMWSTLVLGLGVLWTGETFIFMTVVYFGPLTCSIVTTTRKFFTILGSVLLFGNVLNTMQWVGTILVGAHGAGDQKCPLRERQIEVTRVTVVQRVSYAEAVKKVEEDGSRGKDPERIRLVPLFIFIGGGMAMSGAYLLRLAMGPHVSWNRNGNPEPWNKMAPTHQHKFYAVNMDYSKLKKEGAVARATGAASSLAPADWQGWQLASLNFKPAFDLGFRRKETARSHACQQLISTTPPPNNLHTLPPLLPSPALIESTPSLAKHNIFINITSLSQQAVSLTSHHAMQSPRVLSGSCGPPIRPPGHCVAQSVTLTARALRRHGHHVPLAPGPHPGQPAELGRQTGGAALGLEQNLLTPSVAFFTVTPEQRETE</sequence>
<name>A0AAN8LTN8_9TELE</name>
<feature type="domain" description="RUN" evidence="18">
    <location>
        <begin position="19"/>
        <end position="151"/>
    </location>
</feature>
<feature type="compositionally biased region" description="Polar residues" evidence="16">
    <location>
        <begin position="863"/>
        <end position="873"/>
    </location>
</feature>
<evidence type="ECO:0000256" key="16">
    <source>
        <dbReference type="SAM" id="MobiDB-lite"/>
    </source>
</evidence>
<dbReference type="InterPro" id="IPR003378">
    <property type="entry name" value="Fringe-like_glycosylTrfase"/>
</dbReference>
<dbReference type="Gene3D" id="3.90.550.50">
    <property type="match status" value="1"/>
</dbReference>
<keyword evidence="8 17" id="KW-0812">Transmembrane</keyword>
<comment type="subcellular location">
    <subcellularLocation>
        <location evidence="1">Membrane</location>
        <topology evidence="1">Multi-pass membrane protein</topology>
    </subcellularLocation>
    <subcellularLocation>
        <location evidence="2">Membrane</location>
        <topology evidence="2">Single-pass type II membrane protein</topology>
    </subcellularLocation>
</comment>
<dbReference type="SUPFAM" id="SSF140741">
    <property type="entry name" value="RUN domain-like"/>
    <property type="match status" value="1"/>
</dbReference>
<comment type="caution">
    <text evidence="19">The sequence shown here is derived from an EMBL/GenBank/DDBJ whole genome shotgun (WGS) entry which is preliminary data.</text>
</comment>
<feature type="transmembrane region" description="Helical" evidence="17">
    <location>
        <begin position="1271"/>
        <end position="1294"/>
    </location>
</feature>
<feature type="transmembrane region" description="Helical" evidence="17">
    <location>
        <begin position="1341"/>
        <end position="1360"/>
    </location>
</feature>
<dbReference type="InterPro" id="IPR037185">
    <property type="entry name" value="EmrE-like"/>
</dbReference>
<feature type="transmembrane region" description="Helical" evidence="17">
    <location>
        <begin position="1100"/>
        <end position="1123"/>
    </location>
</feature>
<keyword evidence="6" id="KW-0328">Glycosyltransferase</keyword>
<dbReference type="GO" id="GO:0016020">
    <property type="term" value="C:membrane"/>
    <property type="evidence" value="ECO:0007669"/>
    <property type="project" value="UniProtKB-SubCell"/>
</dbReference>
<dbReference type="EMBL" id="JAGTTL010000015">
    <property type="protein sequence ID" value="KAK6312055.1"/>
    <property type="molecule type" value="Genomic_DNA"/>
</dbReference>
<evidence type="ECO:0000256" key="5">
    <source>
        <dbReference type="ARBA" id="ARBA00022553"/>
    </source>
</evidence>
<feature type="region of interest" description="Disordered" evidence="16">
    <location>
        <begin position="334"/>
        <end position="353"/>
    </location>
</feature>
<dbReference type="InterPro" id="IPR037213">
    <property type="entry name" value="Run_dom_sf"/>
</dbReference>
<evidence type="ECO:0000259" key="18">
    <source>
        <dbReference type="PROSITE" id="PS50826"/>
    </source>
</evidence>
<evidence type="ECO:0000256" key="13">
    <source>
        <dbReference type="ARBA" id="ARBA00034727"/>
    </source>
</evidence>
<feature type="transmembrane region" description="Helical" evidence="17">
    <location>
        <begin position="1183"/>
        <end position="1204"/>
    </location>
</feature>
<dbReference type="PANTHER" id="PTHR46251">
    <property type="entry name" value="RUN DOMAIN-CONTAINING 3 PROTEIN RUNDC3"/>
    <property type="match status" value="1"/>
</dbReference>
<evidence type="ECO:0000256" key="8">
    <source>
        <dbReference type="ARBA" id="ARBA00022692"/>
    </source>
</evidence>
<dbReference type="GO" id="GO:0016757">
    <property type="term" value="F:glycosyltransferase activity"/>
    <property type="evidence" value="ECO:0007669"/>
    <property type="project" value="UniProtKB-KW"/>
</dbReference>
<evidence type="ECO:0000256" key="11">
    <source>
        <dbReference type="ARBA" id="ARBA00023054"/>
    </source>
</evidence>
<feature type="compositionally biased region" description="Low complexity" evidence="16">
    <location>
        <begin position="801"/>
        <end position="811"/>
    </location>
</feature>
<keyword evidence="4" id="KW-0813">Transport</keyword>
<evidence type="ECO:0000256" key="7">
    <source>
        <dbReference type="ARBA" id="ARBA00022679"/>
    </source>
</evidence>
<feature type="region of interest" description="Disordered" evidence="16">
    <location>
        <begin position="737"/>
        <end position="811"/>
    </location>
</feature>
<comment type="similarity">
    <text evidence="13">Belongs to the RUNDC3 family.</text>
</comment>
<dbReference type="Pfam" id="PF02759">
    <property type="entry name" value="RUN"/>
    <property type="match status" value="1"/>
</dbReference>
<organism evidence="19 20">
    <name type="scientific">Coregonus suidteri</name>
    <dbReference type="NCBI Taxonomy" id="861788"/>
    <lineage>
        <taxon>Eukaryota</taxon>
        <taxon>Metazoa</taxon>
        <taxon>Chordata</taxon>
        <taxon>Craniata</taxon>
        <taxon>Vertebrata</taxon>
        <taxon>Euteleostomi</taxon>
        <taxon>Actinopterygii</taxon>
        <taxon>Neopterygii</taxon>
        <taxon>Teleostei</taxon>
        <taxon>Protacanthopterygii</taxon>
        <taxon>Salmoniformes</taxon>
        <taxon>Salmonidae</taxon>
        <taxon>Coregoninae</taxon>
        <taxon>Coregonus</taxon>
    </lineage>
</organism>
<dbReference type="InterPro" id="IPR013657">
    <property type="entry name" value="SCL35B1-4/HUT1"/>
</dbReference>
<dbReference type="InterPro" id="IPR026642">
    <property type="entry name" value="Glcci1/FAM117"/>
</dbReference>
<evidence type="ECO:0000256" key="14">
    <source>
        <dbReference type="ARBA" id="ARBA00034858"/>
    </source>
</evidence>
<dbReference type="PROSITE" id="PS50826">
    <property type="entry name" value="RUN"/>
    <property type="match status" value="1"/>
</dbReference>
<reference evidence="19 20" key="1">
    <citation type="submission" date="2021-04" db="EMBL/GenBank/DDBJ databases">
        <authorList>
            <person name="De Guttry C."/>
            <person name="Zahm M."/>
            <person name="Klopp C."/>
            <person name="Cabau C."/>
            <person name="Louis A."/>
            <person name="Berthelot C."/>
            <person name="Parey E."/>
            <person name="Roest Crollius H."/>
            <person name="Montfort J."/>
            <person name="Robinson-Rechavi M."/>
            <person name="Bucao C."/>
            <person name="Bouchez O."/>
            <person name="Gislard M."/>
            <person name="Lluch J."/>
            <person name="Milhes M."/>
            <person name="Lampietro C."/>
            <person name="Lopez Roques C."/>
            <person name="Donnadieu C."/>
            <person name="Braasch I."/>
            <person name="Desvignes T."/>
            <person name="Postlethwait J."/>
            <person name="Bobe J."/>
            <person name="Wedekind C."/>
            <person name="Guiguen Y."/>
        </authorList>
    </citation>
    <scope>NUCLEOTIDE SEQUENCE [LARGE SCALE GENOMIC DNA]</scope>
    <source>
        <strain evidence="19">Cs_M1</strain>
        <tissue evidence="19">Blood</tissue>
    </source>
</reference>